<evidence type="ECO:0000256" key="5">
    <source>
        <dbReference type="ARBA" id="ARBA00022842"/>
    </source>
</evidence>
<dbReference type="PANTHER" id="PTHR11822">
    <property type="entry name" value="NADP-SPECIFIC ISOCITRATE DEHYDROGENASE"/>
    <property type="match status" value="1"/>
</dbReference>
<dbReference type="InterPro" id="IPR019818">
    <property type="entry name" value="IsoCit/isopropylmalate_DH_CS"/>
</dbReference>
<dbReference type="SUPFAM" id="SSF53659">
    <property type="entry name" value="Isocitrate/Isopropylmalate dehydrogenase-like"/>
    <property type="match status" value="1"/>
</dbReference>
<keyword evidence="7 9" id="KW-0560">Oxidoreductase</keyword>
<reference evidence="13 14" key="1">
    <citation type="journal article" date="2018" name="Proc. Natl. Acad. Sci. U.S.A.">
        <title>Draft genome sequence of Camellia sinensis var. sinensis provides insights into the evolution of the tea genome and tea quality.</title>
        <authorList>
            <person name="Wei C."/>
            <person name="Yang H."/>
            <person name="Wang S."/>
            <person name="Zhao J."/>
            <person name="Liu C."/>
            <person name="Gao L."/>
            <person name="Xia E."/>
            <person name="Lu Y."/>
            <person name="Tai Y."/>
            <person name="She G."/>
            <person name="Sun J."/>
            <person name="Cao H."/>
            <person name="Tong W."/>
            <person name="Gao Q."/>
            <person name="Li Y."/>
            <person name="Deng W."/>
            <person name="Jiang X."/>
            <person name="Wang W."/>
            <person name="Chen Q."/>
            <person name="Zhang S."/>
            <person name="Li H."/>
            <person name="Wu J."/>
            <person name="Wang P."/>
            <person name="Li P."/>
            <person name="Shi C."/>
            <person name="Zheng F."/>
            <person name="Jian J."/>
            <person name="Huang B."/>
            <person name="Shan D."/>
            <person name="Shi M."/>
            <person name="Fang C."/>
            <person name="Yue Y."/>
            <person name="Li F."/>
            <person name="Li D."/>
            <person name="Wei S."/>
            <person name="Han B."/>
            <person name="Jiang C."/>
            <person name="Yin Y."/>
            <person name="Xia T."/>
            <person name="Zhang Z."/>
            <person name="Bennetzen J.L."/>
            <person name="Zhao S."/>
            <person name="Wan X."/>
        </authorList>
    </citation>
    <scope>NUCLEOTIDE SEQUENCE [LARGE SCALE GENOMIC DNA]</scope>
    <source>
        <strain evidence="14">cv. Shuchazao</strain>
        <tissue evidence="13">Leaf</tissue>
    </source>
</reference>
<dbReference type="NCBIfam" id="NF006156">
    <property type="entry name" value="PRK08299.1"/>
    <property type="match status" value="1"/>
</dbReference>
<evidence type="ECO:0000256" key="11">
    <source>
        <dbReference type="PIRSR" id="PIRSR000108-3"/>
    </source>
</evidence>
<name>A0A4V3WR98_CAMSN</name>
<dbReference type="Proteomes" id="UP000306102">
    <property type="component" value="Unassembled WGS sequence"/>
</dbReference>
<comment type="similarity">
    <text evidence="2 9">Belongs to the isocitrate and isopropylmalate dehydrogenases family.</text>
</comment>
<evidence type="ECO:0000259" key="12">
    <source>
        <dbReference type="SMART" id="SM01329"/>
    </source>
</evidence>
<dbReference type="GO" id="GO:0004450">
    <property type="term" value="F:isocitrate dehydrogenase (NADP+) activity"/>
    <property type="evidence" value="ECO:0007669"/>
    <property type="project" value="UniProtKB-EC"/>
</dbReference>
<dbReference type="GO" id="GO:0000287">
    <property type="term" value="F:magnesium ion binding"/>
    <property type="evidence" value="ECO:0007669"/>
    <property type="project" value="InterPro"/>
</dbReference>
<dbReference type="GO" id="GO:0051287">
    <property type="term" value="F:NAD binding"/>
    <property type="evidence" value="ECO:0007669"/>
    <property type="project" value="InterPro"/>
</dbReference>
<dbReference type="STRING" id="542762.A0A4V3WR98"/>
<evidence type="ECO:0000256" key="3">
    <source>
        <dbReference type="ARBA" id="ARBA00022532"/>
    </source>
</evidence>
<comment type="cofactor">
    <cofactor evidence="1">
        <name>Mn(2+)</name>
        <dbReference type="ChEBI" id="CHEBI:29035"/>
    </cofactor>
</comment>
<keyword evidence="4 9" id="KW-0479">Metal-binding</keyword>
<dbReference type="AlphaFoldDB" id="A0A4V3WR98"/>
<dbReference type="PANTHER" id="PTHR11822:SF21">
    <property type="entry name" value="ISOCITRATE DEHYDROGENASE [NADP], MITOCHONDRIAL"/>
    <property type="match status" value="1"/>
</dbReference>
<dbReference type="Pfam" id="PF00180">
    <property type="entry name" value="Iso_dh"/>
    <property type="match status" value="1"/>
</dbReference>
<evidence type="ECO:0000313" key="13">
    <source>
        <dbReference type="EMBL" id="THG23487.1"/>
    </source>
</evidence>
<feature type="binding site" evidence="11">
    <location>
        <position position="271"/>
    </location>
    <ligand>
        <name>Mn(2+)</name>
        <dbReference type="ChEBI" id="CHEBI:29035"/>
    </ligand>
</feature>
<evidence type="ECO:0000256" key="2">
    <source>
        <dbReference type="ARBA" id="ARBA00007769"/>
    </source>
</evidence>
<proteinExistence type="inferred from homology"/>
<dbReference type="EC" id="1.1.1.42" evidence="9"/>
<dbReference type="GO" id="GO:0005739">
    <property type="term" value="C:mitochondrion"/>
    <property type="evidence" value="ECO:0007669"/>
    <property type="project" value="TreeGrafter"/>
</dbReference>
<keyword evidence="3 9" id="KW-0816">Tricarboxylic acid cycle</keyword>
<dbReference type="NCBIfam" id="TIGR00127">
    <property type="entry name" value="nadp_idh_euk"/>
    <property type="match status" value="1"/>
</dbReference>
<evidence type="ECO:0000256" key="10">
    <source>
        <dbReference type="PIRSR" id="PIRSR000108-1"/>
    </source>
</evidence>
<comment type="catalytic activity">
    <reaction evidence="9">
        <text>D-threo-isocitrate + NADP(+) = 2-oxoglutarate + CO2 + NADPH</text>
        <dbReference type="Rhea" id="RHEA:19629"/>
        <dbReference type="ChEBI" id="CHEBI:15562"/>
        <dbReference type="ChEBI" id="CHEBI:16526"/>
        <dbReference type="ChEBI" id="CHEBI:16810"/>
        <dbReference type="ChEBI" id="CHEBI:57783"/>
        <dbReference type="ChEBI" id="CHEBI:58349"/>
        <dbReference type="EC" id="1.1.1.42"/>
    </reaction>
</comment>
<evidence type="ECO:0000313" key="14">
    <source>
        <dbReference type="Proteomes" id="UP000306102"/>
    </source>
</evidence>
<dbReference type="Gene3D" id="3.40.718.10">
    <property type="entry name" value="Isopropylmalate Dehydrogenase"/>
    <property type="match status" value="1"/>
</dbReference>
<dbReference type="InterPro" id="IPR004790">
    <property type="entry name" value="Isocitrate_DH_NADP"/>
</dbReference>
<evidence type="ECO:0000256" key="8">
    <source>
        <dbReference type="ARBA" id="ARBA00023211"/>
    </source>
</evidence>
<dbReference type="GO" id="GO:0006099">
    <property type="term" value="P:tricarboxylic acid cycle"/>
    <property type="evidence" value="ECO:0007669"/>
    <property type="project" value="UniProtKB-KW"/>
</dbReference>
<sequence length="400" mass="44245">MGLILRALKLTTGQTSSGPHSNLWGVGFELGTSRRSKQFGLLECTVLGLALSQCAWPKCLRTWEDDPYGDGLNGLAHMGDEMTRVFWKSIKDKLIFPFLELDIKYFDLGLPYRDFTNDKVTAESAEATLNIQLPILSGWTKPICIGRHAFGDQYRATDAVIEGAGKLKMVFVSDGQGEKTELEVFNFTGAGGVALSMYNSDESIRAFAEASMNTAYQKRWPLYLSTKNTILKNYDGRDMVSYYPACCWLVFTIEVVSERLSDGRYEHRLIDDMVAYALKSEGGYVWACKNYDGDVQSDFLAQGFGSLGLMTSVLVCPDGKTIEAEAAHGTVTRHYRVHQKGGETSTNSIASIFAWSRGLAHRASLDDNARLLDFTQKLEATCVESGKMAKDLALIINGSQ</sequence>
<feature type="domain" description="Isopropylmalate dehydrogenase-like" evidence="12">
    <location>
        <begin position="79"/>
        <end position="395"/>
    </location>
</feature>
<keyword evidence="8 9" id="KW-0464">Manganese</keyword>
<evidence type="ECO:0000256" key="7">
    <source>
        <dbReference type="ARBA" id="ARBA00023002"/>
    </source>
</evidence>
<feature type="site" description="Critical for catalysis" evidence="10">
    <location>
        <position position="227"/>
    </location>
</feature>
<dbReference type="PROSITE" id="PS00470">
    <property type="entry name" value="IDH_IMDH"/>
    <property type="match status" value="1"/>
</dbReference>
<keyword evidence="5 9" id="KW-0460">Magnesium</keyword>
<dbReference type="GO" id="GO:0006739">
    <property type="term" value="P:NADP+ metabolic process"/>
    <property type="evidence" value="ECO:0007669"/>
    <property type="project" value="TreeGrafter"/>
</dbReference>
<dbReference type="PIRSF" id="PIRSF000108">
    <property type="entry name" value="IDH_NADP"/>
    <property type="match status" value="1"/>
</dbReference>
<evidence type="ECO:0000256" key="9">
    <source>
        <dbReference type="PIRNR" id="PIRNR000108"/>
    </source>
</evidence>
<feature type="site" description="Critical for catalysis" evidence="10">
    <location>
        <position position="154"/>
    </location>
</feature>
<gene>
    <name evidence="13" type="ORF">TEA_028788</name>
</gene>
<evidence type="ECO:0000256" key="1">
    <source>
        <dbReference type="ARBA" id="ARBA00001936"/>
    </source>
</evidence>
<accession>A0A4V3WR98</accession>
<evidence type="ECO:0000256" key="4">
    <source>
        <dbReference type="ARBA" id="ARBA00022723"/>
    </source>
</evidence>
<feature type="binding site" evidence="11">
    <location>
        <position position="294"/>
    </location>
    <ligand>
        <name>Mn(2+)</name>
        <dbReference type="ChEBI" id="CHEBI:29035"/>
    </ligand>
</feature>
<comment type="cofactor">
    <cofactor evidence="9 11">
        <name>Mg(2+)</name>
        <dbReference type="ChEBI" id="CHEBI:18420"/>
    </cofactor>
    <cofactor evidence="9 11">
        <name>Mn(2+)</name>
        <dbReference type="ChEBI" id="CHEBI:29035"/>
    </cofactor>
    <text evidence="9 11">Binds 1 Mg(2+) or Mn(2+) ion per subunit.</text>
</comment>
<protein>
    <recommendedName>
        <fullName evidence="9">Isocitrate dehydrogenase [NADP]</fullName>
        <ecNumber evidence="9">1.1.1.42</ecNumber>
    </recommendedName>
</protein>
<dbReference type="EMBL" id="SDRB02000275">
    <property type="protein sequence ID" value="THG23487.1"/>
    <property type="molecule type" value="Genomic_DNA"/>
</dbReference>
<evidence type="ECO:0000256" key="6">
    <source>
        <dbReference type="ARBA" id="ARBA00022857"/>
    </source>
</evidence>
<comment type="caution">
    <text evidence="13">The sequence shown here is derived from an EMBL/GenBank/DDBJ whole genome shotgun (WGS) entry which is preliminary data.</text>
</comment>
<dbReference type="SMART" id="SM01329">
    <property type="entry name" value="Iso_dh"/>
    <property type="match status" value="1"/>
</dbReference>
<dbReference type="GO" id="GO:0006102">
    <property type="term" value="P:isocitrate metabolic process"/>
    <property type="evidence" value="ECO:0007669"/>
    <property type="project" value="InterPro"/>
</dbReference>
<keyword evidence="6 9" id="KW-0521">NADP</keyword>
<organism evidence="13 14">
    <name type="scientific">Camellia sinensis var. sinensis</name>
    <name type="common">China tea</name>
    <dbReference type="NCBI Taxonomy" id="542762"/>
    <lineage>
        <taxon>Eukaryota</taxon>
        <taxon>Viridiplantae</taxon>
        <taxon>Streptophyta</taxon>
        <taxon>Embryophyta</taxon>
        <taxon>Tracheophyta</taxon>
        <taxon>Spermatophyta</taxon>
        <taxon>Magnoliopsida</taxon>
        <taxon>eudicotyledons</taxon>
        <taxon>Gunneridae</taxon>
        <taxon>Pentapetalae</taxon>
        <taxon>asterids</taxon>
        <taxon>Ericales</taxon>
        <taxon>Theaceae</taxon>
        <taxon>Camellia</taxon>
    </lineage>
</organism>
<dbReference type="InterPro" id="IPR024084">
    <property type="entry name" value="IsoPropMal-DH-like_dom"/>
</dbReference>
<keyword evidence="14" id="KW-1185">Reference proteome</keyword>